<evidence type="ECO:0000313" key="1">
    <source>
        <dbReference type="EMBL" id="GBM74382.1"/>
    </source>
</evidence>
<dbReference type="EMBL" id="BGPR01002493">
    <property type="protein sequence ID" value="GBM74382.1"/>
    <property type="molecule type" value="Genomic_DNA"/>
</dbReference>
<gene>
    <name evidence="1" type="ORF">AVEN_161276_1</name>
</gene>
<proteinExistence type="predicted"/>
<reference evidence="1 2" key="1">
    <citation type="journal article" date="2019" name="Sci. Rep.">
        <title>Orb-weaving spider Araneus ventricosus genome elucidates the spidroin gene catalogue.</title>
        <authorList>
            <person name="Kono N."/>
            <person name="Nakamura H."/>
            <person name="Ohtoshi R."/>
            <person name="Moran D.A.P."/>
            <person name="Shinohara A."/>
            <person name="Yoshida Y."/>
            <person name="Fujiwara M."/>
            <person name="Mori M."/>
            <person name="Tomita M."/>
            <person name="Arakawa K."/>
        </authorList>
    </citation>
    <scope>NUCLEOTIDE SEQUENCE [LARGE SCALE GENOMIC DNA]</scope>
</reference>
<accession>A0A4Y2IAE6</accession>
<name>A0A4Y2IAE6_ARAVE</name>
<organism evidence="1 2">
    <name type="scientific">Araneus ventricosus</name>
    <name type="common">Orbweaver spider</name>
    <name type="synonym">Epeira ventricosa</name>
    <dbReference type="NCBI Taxonomy" id="182803"/>
    <lineage>
        <taxon>Eukaryota</taxon>
        <taxon>Metazoa</taxon>
        <taxon>Ecdysozoa</taxon>
        <taxon>Arthropoda</taxon>
        <taxon>Chelicerata</taxon>
        <taxon>Arachnida</taxon>
        <taxon>Araneae</taxon>
        <taxon>Araneomorphae</taxon>
        <taxon>Entelegynae</taxon>
        <taxon>Araneoidea</taxon>
        <taxon>Araneidae</taxon>
        <taxon>Araneus</taxon>
    </lineage>
</organism>
<evidence type="ECO:0000313" key="2">
    <source>
        <dbReference type="Proteomes" id="UP000499080"/>
    </source>
</evidence>
<dbReference type="AlphaFoldDB" id="A0A4Y2IAE6"/>
<dbReference type="Proteomes" id="UP000499080">
    <property type="component" value="Unassembled WGS sequence"/>
</dbReference>
<protein>
    <submittedName>
        <fullName evidence="1">Uncharacterized protein</fullName>
    </submittedName>
</protein>
<comment type="caution">
    <text evidence="1">The sequence shown here is derived from an EMBL/GenBank/DDBJ whole genome shotgun (WGS) entry which is preliminary data.</text>
</comment>
<sequence>MSLSCLTSLMFGKRVLRGEYGMAGPGLGDKSTIPENATLFSISLLGKKIRFNVREHYVTSRSVGESIYGPRLDQRSVLIHENYLGVSSEVRARKLVS</sequence>
<keyword evidence="2" id="KW-1185">Reference proteome</keyword>